<gene>
    <name evidence="1" type="primary">tssD</name>
    <name evidence="1" type="ORF">ACFS6H_05430</name>
</gene>
<name>A0ABW6A4J4_9BACT</name>
<dbReference type="InterPro" id="IPR041408">
    <property type="entry name" value="Hcp_Tssd"/>
</dbReference>
<evidence type="ECO:0000313" key="2">
    <source>
        <dbReference type="Proteomes" id="UP001597511"/>
    </source>
</evidence>
<protein>
    <submittedName>
        <fullName evidence="1">Type VI secretion system tube protein TssD</fullName>
    </submittedName>
</protein>
<dbReference type="Pfam" id="PF17642">
    <property type="entry name" value="TssD"/>
    <property type="match status" value="1"/>
</dbReference>
<reference evidence="2" key="1">
    <citation type="journal article" date="2019" name="Int. J. Syst. Evol. Microbiol.">
        <title>The Global Catalogue of Microorganisms (GCM) 10K type strain sequencing project: providing services to taxonomists for standard genome sequencing and annotation.</title>
        <authorList>
            <consortium name="The Broad Institute Genomics Platform"/>
            <consortium name="The Broad Institute Genome Sequencing Center for Infectious Disease"/>
            <person name="Wu L."/>
            <person name="Ma J."/>
        </authorList>
    </citation>
    <scope>NUCLEOTIDE SEQUENCE [LARGE SCALE GENOMIC DNA]</scope>
    <source>
        <strain evidence="2">KCTC 23299</strain>
    </source>
</reference>
<dbReference type="SUPFAM" id="SSF141452">
    <property type="entry name" value="Hcp1-like"/>
    <property type="match status" value="1"/>
</dbReference>
<evidence type="ECO:0000313" key="1">
    <source>
        <dbReference type="EMBL" id="MFD2919146.1"/>
    </source>
</evidence>
<sequence>MSFKIKIDVGGKVYEKVISCEYTLTRQTDVTGRPSTDVRGGKITATVSVDKGETELFEWISDPHATKEGSIIFIKRDSDATLKELKFKDAHMVGYQESFNANDDNPLRITFELSANEISLGNGEHKNNWHK</sequence>
<dbReference type="RefSeq" id="WP_386096050.1">
    <property type="nucleotide sequence ID" value="NZ_JBHUOZ010000001.1"/>
</dbReference>
<accession>A0ABW6A4J4</accession>
<dbReference type="Gene3D" id="2.30.110.20">
    <property type="entry name" value="Hcp1-like"/>
    <property type="match status" value="1"/>
</dbReference>
<dbReference type="EMBL" id="JBHUOZ010000001">
    <property type="protein sequence ID" value="MFD2919146.1"/>
    <property type="molecule type" value="Genomic_DNA"/>
</dbReference>
<dbReference type="Proteomes" id="UP001597511">
    <property type="component" value="Unassembled WGS sequence"/>
</dbReference>
<proteinExistence type="predicted"/>
<dbReference type="InterPro" id="IPR036624">
    <property type="entry name" value="Hcp1-lik_sf"/>
</dbReference>
<organism evidence="1 2">
    <name type="scientific">Terrimonas rubra</name>
    <dbReference type="NCBI Taxonomy" id="1035890"/>
    <lineage>
        <taxon>Bacteria</taxon>
        <taxon>Pseudomonadati</taxon>
        <taxon>Bacteroidota</taxon>
        <taxon>Chitinophagia</taxon>
        <taxon>Chitinophagales</taxon>
        <taxon>Chitinophagaceae</taxon>
        <taxon>Terrimonas</taxon>
    </lineage>
</organism>
<comment type="caution">
    <text evidence="1">The sequence shown here is derived from an EMBL/GenBank/DDBJ whole genome shotgun (WGS) entry which is preliminary data.</text>
</comment>
<keyword evidence="2" id="KW-1185">Reference proteome</keyword>